<evidence type="ECO:0000313" key="2">
    <source>
        <dbReference type="EMBL" id="HJA99291.1"/>
    </source>
</evidence>
<reference evidence="2" key="1">
    <citation type="journal article" date="2021" name="PeerJ">
        <title>Extensive microbial diversity within the chicken gut microbiome revealed by metagenomics and culture.</title>
        <authorList>
            <person name="Gilroy R."/>
            <person name="Ravi A."/>
            <person name="Getino M."/>
            <person name="Pursley I."/>
            <person name="Horton D.L."/>
            <person name="Alikhan N.F."/>
            <person name="Baker D."/>
            <person name="Gharbi K."/>
            <person name="Hall N."/>
            <person name="Watson M."/>
            <person name="Adriaenssens E.M."/>
            <person name="Foster-Nyarko E."/>
            <person name="Jarju S."/>
            <person name="Secka A."/>
            <person name="Antonio M."/>
            <person name="Oren A."/>
            <person name="Chaudhuri R.R."/>
            <person name="La Ragione R."/>
            <person name="Hildebrand F."/>
            <person name="Pallen M.J."/>
        </authorList>
    </citation>
    <scope>NUCLEOTIDE SEQUENCE</scope>
    <source>
        <strain evidence="2">CHK169-11906</strain>
    </source>
</reference>
<dbReference type="EMBL" id="DWYR01000021">
    <property type="protein sequence ID" value="HJA99291.1"/>
    <property type="molecule type" value="Genomic_DNA"/>
</dbReference>
<comment type="caution">
    <text evidence="2">The sequence shown here is derived from an EMBL/GenBank/DDBJ whole genome shotgun (WGS) entry which is preliminary data.</text>
</comment>
<feature type="chain" id="PRO_5038779721" description="Outer membrane protein beta-barrel domain-containing protein" evidence="1">
    <location>
        <begin position="20"/>
        <end position="162"/>
    </location>
</feature>
<sequence>MKKLLLALAFGLLAWSASAQNWAVGGRIGSGFQAVGQYVFNTNNYVEARFGMYFANAGSTLTADFSAFYNWNVCNMDWTPSAGRWFFDAGCGLNVGGKSHYAYVGVAGMAKLGIAFKGAPVKLSFDWSPSFGPGIAYWDGGSHSEFNERALCNFGITCVYCF</sequence>
<evidence type="ECO:0000256" key="1">
    <source>
        <dbReference type="SAM" id="SignalP"/>
    </source>
</evidence>
<evidence type="ECO:0008006" key="4">
    <source>
        <dbReference type="Google" id="ProtNLM"/>
    </source>
</evidence>
<gene>
    <name evidence="2" type="ORF">H9779_06830</name>
</gene>
<feature type="signal peptide" evidence="1">
    <location>
        <begin position="1"/>
        <end position="19"/>
    </location>
</feature>
<proteinExistence type="predicted"/>
<name>A0A9D2L4T2_9BACT</name>
<keyword evidence="1" id="KW-0732">Signal</keyword>
<accession>A0A9D2L4T2</accession>
<reference evidence="2" key="2">
    <citation type="submission" date="2021-04" db="EMBL/GenBank/DDBJ databases">
        <authorList>
            <person name="Gilroy R."/>
        </authorList>
    </citation>
    <scope>NUCLEOTIDE SEQUENCE</scope>
    <source>
        <strain evidence="2">CHK169-11906</strain>
    </source>
</reference>
<dbReference type="AlphaFoldDB" id="A0A9D2L4T2"/>
<evidence type="ECO:0000313" key="3">
    <source>
        <dbReference type="Proteomes" id="UP000824259"/>
    </source>
</evidence>
<dbReference type="Proteomes" id="UP000824259">
    <property type="component" value="Unassembled WGS sequence"/>
</dbReference>
<protein>
    <recommendedName>
        <fullName evidence="4">Outer membrane protein beta-barrel domain-containing protein</fullName>
    </recommendedName>
</protein>
<organism evidence="2 3">
    <name type="scientific">Candidatus Alistipes avicola</name>
    <dbReference type="NCBI Taxonomy" id="2838432"/>
    <lineage>
        <taxon>Bacteria</taxon>
        <taxon>Pseudomonadati</taxon>
        <taxon>Bacteroidota</taxon>
        <taxon>Bacteroidia</taxon>
        <taxon>Bacteroidales</taxon>
        <taxon>Rikenellaceae</taxon>
        <taxon>Alistipes</taxon>
    </lineage>
</organism>